<accession>A0AAW7Y2A5</accession>
<evidence type="ECO:0000313" key="1">
    <source>
        <dbReference type="EMBL" id="MDO6542529.1"/>
    </source>
</evidence>
<proteinExistence type="predicted"/>
<dbReference type="RefSeq" id="WP_303499006.1">
    <property type="nucleotide sequence ID" value="NZ_JAUOPU010000006.1"/>
</dbReference>
<protein>
    <submittedName>
        <fullName evidence="1">Uncharacterized protein</fullName>
    </submittedName>
</protein>
<name>A0AAW7Y2A5_9GAMM</name>
<dbReference type="EMBL" id="JAUOPU010000006">
    <property type="protein sequence ID" value="MDO6542529.1"/>
    <property type="molecule type" value="Genomic_DNA"/>
</dbReference>
<reference evidence="1" key="1">
    <citation type="submission" date="2023-07" db="EMBL/GenBank/DDBJ databases">
        <title>Genome content predicts the carbon catabolic preferences of heterotrophic bacteria.</title>
        <authorList>
            <person name="Gralka M."/>
        </authorList>
    </citation>
    <scope>NUCLEOTIDE SEQUENCE</scope>
    <source>
        <strain evidence="1">G2M05</strain>
    </source>
</reference>
<dbReference type="Proteomes" id="UP001170624">
    <property type="component" value="Unassembled WGS sequence"/>
</dbReference>
<evidence type="ECO:0000313" key="2">
    <source>
        <dbReference type="Proteomes" id="UP001170624"/>
    </source>
</evidence>
<organism evidence="1 2">
    <name type="scientific">Photobacterium sanguinicancri</name>
    <dbReference type="NCBI Taxonomy" id="875932"/>
    <lineage>
        <taxon>Bacteria</taxon>
        <taxon>Pseudomonadati</taxon>
        <taxon>Pseudomonadota</taxon>
        <taxon>Gammaproteobacteria</taxon>
        <taxon>Vibrionales</taxon>
        <taxon>Vibrionaceae</taxon>
        <taxon>Photobacterium</taxon>
    </lineage>
</organism>
<comment type="caution">
    <text evidence="1">The sequence shown here is derived from an EMBL/GenBank/DDBJ whole genome shotgun (WGS) entry which is preliminary data.</text>
</comment>
<sequence>MKLNINANKAKDAFLQCDVKLTEQQSLYRINIEVEQQIVRVGSGGRYKFLYQDALRIMQNYKEFGYTMFLTEARKRQTHEI</sequence>
<gene>
    <name evidence="1" type="ORF">Q4568_08295</name>
</gene>
<dbReference type="AlphaFoldDB" id="A0AAW7Y2A5"/>